<proteinExistence type="inferred from homology"/>
<protein>
    <submittedName>
        <fullName evidence="9">Unannotated protein</fullName>
    </submittedName>
</protein>
<dbReference type="AlphaFoldDB" id="A0A6J6BHX7"/>
<gene>
    <name evidence="9" type="ORF">UFOPK1446_00272</name>
</gene>
<evidence type="ECO:0000256" key="2">
    <source>
        <dbReference type="ARBA" id="ARBA00009045"/>
    </source>
</evidence>
<dbReference type="GO" id="GO:0016020">
    <property type="term" value="C:membrane"/>
    <property type="evidence" value="ECO:0007669"/>
    <property type="project" value="UniProtKB-SubCell"/>
</dbReference>
<dbReference type="GO" id="GO:0004252">
    <property type="term" value="F:serine-type endopeptidase activity"/>
    <property type="evidence" value="ECO:0007669"/>
    <property type="project" value="InterPro"/>
</dbReference>
<evidence type="ECO:0000256" key="6">
    <source>
        <dbReference type="ARBA" id="ARBA00023136"/>
    </source>
</evidence>
<evidence type="ECO:0000256" key="7">
    <source>
        <dbReference type="SAM" id="Phobius"/>
    </source>
</evidence>
<feature type="transmembrane region" description="Helical" evidence="7">
    <location>
        <begin position="93"/>
        <end position="113"/>
    </location>
</feature>
<keyword evidence="5 7" id="KW-1133">Transmembrane helix</keyword>
<feature type="transmembrane region" description="Helical" evidence="7">
    <location>
        <begin position="175"/>
        <end position="195"/>
    </location>
</feature>
<feature type="transmembrane region" description="Helical" evidence="7">
    <location>
        <begin position="201"/>
        <end position="222"/>
    </location>
</feature>
<dbReference type="Pfam" id="PF01694">
    <property type="entry name" value="Rhomboid"/>
    <property type="match status" value="1"/>
</dbReference>
<name>A0A6J6BHX7_9ZZZZ</name>
<keyword evidence="3 7" id="KW-0812">Transmembrane</keyword>
<feature type="transmembrane region" description="Helical" evidence="7">
    <location>
        <begin position="37"/>
        <end position="56"/>
    </location>
</feature>
<dbReference type="PANTHER" id="PTHR43731">
    <property type="entry name" value="RHOMBOID PROTEASE"/>
    <property type="match status" value="1"/>
</dbReference>
<keyword evidence="6 7" id="KW-0472">Membrane</keyword>
<comment type="similarity">
    <text evidence="2">Belongs to the peptidase S54 family.</text>
</comment>
<feature type="transmembrane region" description="Helical" evidence="7">
    <location>
        <begin position="150"/>
        <end position="168"/>
    </location>
</feature>
<feature type="domain" description="Peptidase S54 rhomboid" evidence="8">
    <location>
        <begin position="84"/>
        <end position="214"/>
    </location>
</feature>
<evidence type="ECO:0000256" key="4">
    <source>
        <dbReference type="ARBA" id="ARBA00022801"/>
    </source>
</evidence>
<feature type="transmembrane region" description="Helical" evidence="7">
    <location>
        <begin position="243"/>
        <end position="264"/>
    </location>
</feature>
<evidence type="ECO:0000313" key="9">
    <source>
        <dbReference type="EMBL" id="CAB4538344.1"/>
    </source>
</evidence>
<evidence type="ECO:0000256" key="1">
    <source>
        <dbReference type="ARBA" id="ARBA00004141"/>
    </source>
</evidence>
<evidence type="ECO:0000256" key="3">
    <source>
        <dbReference type="ARBA" id="ARBA00022692"/>
    </source>
</evidence>
<sequence length="270" mass="28059">MTSAAVGFQCPECVAAGKAQQRQPMTRFGGRIDQGAVVTKSIIGVTIAVFVLQYVIGFNTSIEKYSLLGYALDDQGEAIGVAAGQYYRLFTAAFMHGGILHIVFNMWVLYLLGPQLESVLGRARFLTLYLVSALGGSAVSFLFSPPNAPSVGASGAIFGLMGATLVIGRAMRQDVASIVGFIGINLVLGFVLPNIDWRAHIGGLVVGAAVAALFAFVPALVADKNAPVGAGSAVVAQQRTAQLIVWAGVGGIVVVLGVLVMYRVGQLTGL</sequence>
<feature type="transmembrane region" description="Helical" evidence="7">
    <location>
        <begin position="125"/>
        <end position="144"/>
    </location>
</feature>
<dbReference type="Gene3D" id="1.20.1540.10">
    <property type="entry name" value="Rhomboid-like"/>
    <property type="match status" value="1"/>
</dbReference>
<accession>A0A6J6BHX7</accession>
<dbReference type="SUPFAM" id="SSF144091">
    <property type="entry name" value="Rhomboid-like"/>
    <property type="match status" value="1"/>
</dbReference>
<organism evidence="9">
    <name type="scientific">freshwater metagenome</name>
    <dbReference type="NCBI Taxonomy" id="449393"/>
    <lineage>
        <taxon>unclassified sequences</taxon>
        <taxon>metagenomes</taxon>
        <taxon>ecological metagenomes</taxon>
    </lineage>
</organism>
<dbReference type="PANTHER" id="PTHR43731:SF14">
    <property type="entry name" value="PRESENILIN-ASSOCIATED RHOMBOID-LIKE PROTEIN, MITOCHONDRIAL"/>
    <property type="match status" value="1"/>
</dbReference>
<dbReference type="EMBL" id="CAEZSO010000035">
    <property type="protein sequence ID" value="CAB4538344.1"/>
    <property type="molecule type" value="Genomic_DNA"/>
</dbReference>
<evidence type="ECO:0000259" key="8">
    <source>
        <dbReference type="Pfam" id="PF01694"/>
    </source>
</evidence>
<dbReference type="InterPro" id="IPR035952">
    <property type="entry name" value="Rhomboid-like_sf"/>
</dbReference>
<evidence type="ECO:0000256" key="5">
    <source>
        <dbReference type="ARBA" id="ARBA00022989"/>
    </source>
</evidence>
<dbReference type="InterPro" id="IPR022764">
    <property type="entry name" value="Peptidase_S54_rhomboid_dom"/>
</dbReference>
<dbReference type="InterPro" id="IPR050925">
    <property type="entry name" value="Rhomboid_protease_S54"/>
</dbReference>
<keyword evidence="4" id="KW-0378">Hydrolase</keyword>
<reference evidence="9" key="1">
    <citation type="submission" date="2020-05" db="EMBL/GenBank/DDBJ databases">
        <authorList>
            <person name="Chiriac C."/>
            <person name="Salcher M."/>
            <person name="Ghai R."/>
            <person name="Kavagutti S V."/>
        </authorList>
    </citation>
    <scope>NUCLEOTIDE SEQUENCE</scope>
</reference>
<comment type="subcellular location">
    <subcellularLocation>
        <location evidence="1">Membrane</location>
        <topology evidence="1">Multi-pass membrane protein</topology>
    </subcellularLocation>
</comment>